<sequence length="82" mass="8557">EPCPPTHLNVSLNCTNNSAKLVWDSSPNAVSYTGKAISTDGDTINCTTGFTPGCELFGLRCGNVYTVTVSASDGDCQTVDSH</sequence>
<reference evidence="1" key="1">
    <citation type="submission" date="2016-05" db="EMBL/GenBank/DDBJ databases">
        <authorList>
            <person name="Lavstsen T."/>
            <person name="Jespersen J.S."/>
        </authorList>
    </citation>
    <scope>NUCLEOTIDE SEQUENCE</scope>
    <source>
        <tissue evidence="1">Brain</tissue>
    </source>
</reference>
<dbReference type="PANTHER" id="PTHR47135">
    <property type="entry name" value="FIBRONECTIN TYPE III DOMAIN-CONTAINING PROTEIN 7"/>
    <property type="match status" value="1"/>
</dbReference>
<gene>
    <name evidence="1" type="primary">FNDC7</name>
</gene>
<evidence type="ECO:0000313" key="1">
    <source>
        <dbReference type="EMBL" id="SBQ52660.1"/>
    </source>
</evidence>
<proteinExistence type="predicted"/>
<dbReference type="InterPro" id="IPR036116">
    <property type="entry name" value="FN3_sf"/>
</dbReference>
<dbReference type="AlphaFoldDB" id="A0A1A8EZX9"/>
<dbReference type="SUPFAM" id="SSF49265">
    <property type="entry name" value="Fibronectin type III"/>
    <property type="match status" value="1"/>
</dbReference>
<dbReference type="InterPro" id="IPR013783">
    <property type="entry name" value="Ig-like_fold"/>
</dbReference>
<organism evidence="1">
    <name type="scientific">Nothobranchius korthausae</name>
    <dbReference type="NCBI Taxonomy" id="1143690"/>
    <lineage>
        <taxon>Eukaryota</taxon>
        <taxon>Metazoa</taxon>
        <taxon>Chordata</taxon>
        <taxon>Craniata</taxon>
        <taxon>Vertebrata</taxon>
        <taxon>Euteleostomi</taxon>
        <taxon>Actinopterygii</taxon>
        <taxon>Neopterygii</taxon>
        <taxon>Teleostei</taxon>
        <taxon>Neoteleostei</taxon>
        <taxon>Acanthomorphata</taxon>
        <taxon>Ovalentaria</taxon>
        <taxon>Atherinomorphae</taxon>
        <taxon>Cyprinodontiformes</taxon>
        <taxon>Nothobranchiidae</taxon>
        <taxon>Nothobranchius</taxon>
    </lineage>
</organism>
<dbReference type="PANTHER" id="PTHR47135:SF3">
    <property type="entry name" value="FIBRONECTIN TYPE-III DOMAIN-CONTAINING PROTEIN"/>
    <property type="match status" value="1"/>
</dbReference>
<feature type="non-terminal residue" evidence="1">
    <location>
        <position position="82"/>
    </location>
</feature>
<dbReference type="EMBL" id="HAEB01006133">
    <property type="protein sequence ID" value="SBQ52660.1"/>
    <property type="molecule type" value="Transcribed_RNA"/>
</dbReference>
<protein>
    <submittedName>
        <fullName evidence="1">Fibronectin type III domain containing 7</fullName>
    </submittedName>
</protein>
<dbReference type="Gene3D" id="2.60.40.10">
    <property type="entry name" value="Immunoglobulins"/>
    <property type="match status" value="1"/>
</dbReference>
<reference evidence="1" key="2">
    <citation type="submission" date="2016-06" db="EMBL/GenBank/DDBJ databases">
        <title>The genome of a short-lived fish provides insights into sex chromosome evolution and the genetic control of aging.</title>
        <authorList>
            <person name="Reichwald K."/>
            <person name="Felder M."/>
            <person name="Petzold A."/>
            <person name="Koch P."/>
            <person name="Groth M."/>
            <person name="Platzer M."/>
        </authorList>
    </citation>
    <scope>NUCLEOTIDE SEQUENCE</scope>
    <source>
        <tissue evidence="1">Brain</tissue>
    </source>
</reference>
<name>A0A1A8EZX9_9TELE</name>
<accession>A0A1A8EZX9</accession>
<feature type="non-terminal residue" evidence="1">
    <location>
        <position position="1"/>
    </location>
</feature>